<dbReference type="PANTHER" id="PTHR10900">
    <property type="entry name" value="PERIOSTIN-RELATED"/>
    <property type="match status" value="1"/>
</dbReference>
<dbReference type="SUPFAM" id="SSF82153">
    <property type="entry name" value="FAS1 domain"/>
    <property type="match status" value="2"/>
</dbReference>
<dbReference type="STRING" id="477680.SAMN05421788_102260"/>
<protein>
    <submittedName>
        <fullName evidence="2">Uncaracterized surface protein containing fasciclin (FAS1) repeats</fullName>
    </submittedName>
</protein>
<gene>
    <name evidence="2" type="ORF">SAMN05421788_102260</name>
</gene>
<dbReference type="InterPro" id="IPR000782">
    <property type="entry name" value="FAS1_domain"/>
</dbReference>
<organism evidence="2 3">
    <name type="scientific">Filimonas lacunae</name>
    <dbReference type="NCBI Taxonomy" id="477680"/>
    <lineage>
        <taxon>Bacteria</taxon>
        <taxon>Pseudomonadati</taxon>
        <taxon>Bacteroidota</taxon>
        <taxon>Chitinophagia</taxon>
        <taxon>Chitinophagales</taxon>
        <taxon>Chitinophagaceae</taxon>
        <taxon>Filimonas</taxon>
    </lineage>
</organism>
<evidence type="ECO:0000313" key="3">
    <source>
        <dbReference type="Proteomes" id="UP000186917"/>
    </source>
</evidence>
<dbReference type="Proteomes" id="UP000186917">
    <property type="component" value="Unassembled WGS sequence"/>
</dbReference>
<accession>A0A173MHM2</accession>
<dbReference type="PROSITE" id="PS51257">
    <property type="entry name" value="PROKAR_LIPOPROTEIN"/>
    <property type="match status" value="1"/>
</dbReference>
<keyword evidence="3" id="KW-1185">Reference proteome</keyword>
<dbReference type="PROSITE" id="PS50213">
    <property type="entry name" value="FAS1"/>
    <property type="match status" value="1"/>
</dbReference>
<dbReference type="Pfam" id="PF02469">
    <property type="entry name" value="Fasciclin"/>
    <property type="match status" value="1"/>
</dbReference>
<dbReference type="InterPro" id="IPR050904">
    <property type="entry name" value="Adhesion/Biosynth-related"/>
</dbReference>
<dbReference type="KEGG" id="fln:FLA_3132"/>
<reference evidence="3" key="1">
    <citation type="submission" date="2017-01" db="EMBL/GenBank/DDBJ databases">
        <authorList>
            <person name="Varghese N."/>
            <person name="Submissions S."/>
        </authorList>
    </citation>
    <scope>NUCLEOTIDE SEQUENCE [LARGE SCALE GENOMIC DNA]</scope>
    <source>
        <strain evidence="3">DSM 21054</strain>
    </source>
</reference>
<feature type="domain" description="FAS1" evidence="1">
    <location>
        <begin position="37"/>
        <end position="158"/>
    </location>
</feature>
<evidence type="ECO:0000313" key="2">
    <source>
        <dbReference type="EMBL" id="SIS94853.1"/>
    </source>
</evidence>
<dbReference type="AlphaFoldDB" id="A0A173MHM2"/>
<dbReference type="PANTHER" id="PTHR10900:SF77">
    <property type="entry name" value="FI19380P1"/>
    <property type="match status" value="1"/>
</dbReference>
<dbReference type="SMART" id="SM00554">
    <property type="entry name" value="FAS1"/>
    <property type="match status" value="1"/>
</dbReference>
<evidence type="ECO:0000259" key="1">
    <source>
        <dbReference type="PROSITE" id="PS50213"/>
    </source>
</evidence>
<dbReference type="EMBL" id="FTOR01000002">
    <property type="protein sequence ID" value="SIS94853.1"/>
    <property type="molecule type" value="Genomic_DNA"/>
</dbReference>
<sequence>MKYPFLYTICFVAVAGMLLCGCRKWEKHNEGLDPKASKTLLEQINETASLSRFAALLQKSGVDKLINSKTYTVYAPTNEALAALDNAVENDTAQLRRFLSNHIAVQTWLVANNTELKRIAMINGKYHNIQGAHIEDANIVVADQYAKNGVLQVIDKILPYLPNSWDFVENSADMPALEKSYLMSNFYNVFDARNAVQVGVDTLGRPVYEPGTDSVRTNIFWNNTYDIRDESKQYTTFVLTDAAWLQEGVRLHPYYTDSMHRSFAFARMIQEYAIEGAYTAAQLPDTILSRYHVKLGIAKSNIVKTIQTSNGYVHVLSAVQVRLQDKFTPIVVEAENYSFSSANRISATYKRQMLDSATGRQFVDLVVYNHGLPLFNYGYRITDVAGNQKYRAYWVAVNNSINGISAPFSQKLGIDTATSVKFFGYTLVPMYNYGEQLIGEFTLPEYRQRMNIYLTAANTTTAATNAIVCDYIKLVPVF</sequence>
<dbReference type="Gene3D" id="2.30.180.10">
    <property type="entry name" value="FAS1 domain"/>
    <property type="match status" value="1"/>
</dbReference>
<proteinExistence type="predicted"/>
<dbReference type="GO" id="GO:0005615">
    <property type="term" value="C:extracellular space"/>
    <property type="evidence" value="ECO:0007669"/>
    <property type="project" value="TreeGrafter"/>
</dbReference>
<dbReference type="OrthoDB" id="831756at2"/>
<name>A0A173MHM2_9BACT</name>
<dbReference type="RefSeq" id="WP_076377878.1">
    <property type="nucleotide sequence ID" value="NZ_AP017422.1"/>
</dbReference>
<dbReference type="InterPro" id="IPR036378">
    <property type="entry name" value="FAS1_dom_sf"/>
</dbReference>